<feature type="compositionally biased region" description="Basic and acidic residues" evidence="1">
    <location>
        <begin position="170"/>
        <end position="188"/>
    </location>
</feature>
<proteinExistence type="predicted"/>
<evidence type="ECO:0000313" key="2">
    <source>
        <dbReference type="EMBL" id="OWZ14770.1"/>
    </source>
</evidence>
<evidence type="ECO:0000313" key="3">
    <source>
        <dbReference type="Proteomes" id="UP000198211"/>
    </source>
</evidence>
<gene>
    <name evidence="2" type="ORF">PHMEG_00011699</name>
</gene>
<reference evidence="3" key="1">
    <citation type="submission" date="2017-03" db="EMBL/GenBank/DDBJ databases">
        <title>Phytopthora megakarya and P. palmivora, two closely related causual agents of cacao black pod achieved similar genome size and gene model numbers by different mechanisms.</title>
        <authorList>
            <person name="Ali S."/>
            <person name="Shao J."/>
            <person name="Larry D.J."/>
            <person name="Kronmiller B."/>
            <person name="Shen D."/>
            <person name="Strem M.D."/>
            <person name="Melnick R.L."/>
            <person name="Guiltinan M.J."/>
            <person name="Tyler B.M."/>
            <person name="Meinhardt L.W."/>
            <person name="Bailey B.A."/>
        </authorList>
    </citation>
    <scope>NUCLEOTIDE SEQUENCE [LARGE SCALE GENOMIC DNA]</scope>
    <source>
        <strain evidence="3">zdho120</strain>
    </source>
</reference>
<dbReference type="Proteomes" id="UP000198211">
    <property type="component" value="Unassembled WGS sequence"/>
</dbReference>
<dbReference type="EMBL" id="NBNE01001265">
    <property type="protein sequence ID" value="OWZ14770.1"/>
    <property type="molecule type" value="Genomic_DNA"/>
</dbReference>
<sequence>MKDPRRQNHYTVEQRREALERVSVDGCKPTARALNIPLGTLKGWRKKTKLLFGLKGAQTSRTTNGQGAKRKITFERDLVTFMKDICLEDESQSFVVLDKIAEAILEGKAKEAMEEFGTPVLLLPHPARMTALKQAPDHPIFADHKRDSPPLSRYSSEKVLLGRLPKTHHPKDSTPKGKPEKNTLKDSSLKGATANTLFPHPLVDKTKAKVKNVLEEIYRTVQEAKKSVYELAYPWEGSFFASPSLHLAYWRIWMRNRPKFFDWQLHALLFGKYIMGVMRKAKMDAIQERVELLDMCVTT</sequence>
<dbReference type="AlphaFoldDB" id="A0A225WD62"/>
<protein>
    <submittedName>
        <fullName evidence="2">Uncharacterized protein</fullName>
    </submittedName>
</protein>
<name>A0A225WD62_9STRA</name>
<keyword evidence="3" id="KW-1185">Reference proteome</keyword>
<organism evidence="2 3">
    <name type="scientific">Phytophthora megakarya</name>
    <dbReference type="NCBI Taxonomy" id="4795"/>
    <lineage>
        <taxon>Eukaryota</taxon>
        <taxon>Sar</taxon>
        <taxon>Stramenopiles</taxon>
        <taxon>Oomycota</taxon>
        <taxon>Peronosporomycetes</taxon>
        <taxon>Peronosporales</taxon>
        <taxon>Peronosporaceae</taxon>
        <taxon>Phytophthora</taxon>
    </lineage>
</organism>
<evidence type="ECO:0000256" key="1">
    <source>
        <dbReference type="SAM" id="MobiDB-lite"/>
    </source>
</evidence>
<comment type="caution">
    <text evidence="2">The sequence shown here is derived from an EMBL/GenBank/DDBJ whole genome shotgun (WGS) entry which is preliminary data.</text>
</comment>
<feature type="region of interest" description="Disordered" evidence="1">
    <location>
        <begin position="162"/>
        <end position="190"/>
    </location>
</feature>
<accession>A0A225WD62</accession>
<dbReference type="OrthoDB" id="140684at2759"/>